<keyword evidence="4" id="KW-1185">Reference proteome</keyword>
<organism evidence="3 4">
    <name type="scientific">Oceanobacillus sojae</name>
    <dbReference type="NCBI Taxonomy" id="582851"/>
    <lineage>
        <taxon>Bacteria</taxon>
        <taxon>Bacillati</taxon>
        <taxon>Bacillota</taxon>
        <taxon>Bacilli</taxon>
        <taxon>Bacillales</taxon>
        <taxon>Bacillaceae</taxon>
        <taxon>Oceanobacillus</taxon>
    </lineage>
</organism>
<dbReference type="InterPro" id="IPR002347">
    <property type="entry name" value="SDR_fam"/>
</dbReference>
<comment type="similarity">
    <text evidence="1">Belongs to the short-chain dehydrogenases/reductases (SDR) family.</text>
</comment>
<name>A0A511ZR54_9BACI</name>
<dbReference type="InterPro" id="IPR020904">
    <property type="entry name" value="Sc_DH/Rdtase_CS"/>
</dbReference>
<dbReference type="Gene3D" id="3.40.50.720">
    <property type="entry name" value="NAD(P)-binding Rossmann-like Domain"/>
    <property type="match status" value="1"/>
</dbReference>
<evidence type="ECO:0000256" key="1">
    <source>
        <dbReference type="ARBA" id="ARBA00006484"/>
    </source>
</evidence>
<dbReference type="InterPro" id="IPR036291">
    <property type="entry name" value="NAD(P)-bd_dom_sf"/>
</dbReference>
<reference evidence="3 4" key="1">
    <citation type="submission" date="2019-07" db="EMBL/GenBank/DDBJ databases">
        <title>Whole genome shotgun sequence of Oceanobacillus sojae NBRC 105379.</title>
        <authorList>
            <person name="Hosoyama A."/>
            <person name="Uohara A."/>
            <person name="Ohji S."/>
            <person name="Ichikawa N."/>
        </authorList>
    </citation>
    <scope>NUCLEOTIDE SEQUENCE [LARGE SCALE GENOMIC DNA]</scope>
    <source>
        <strain evidence="3 4">NBRC 105379</strain>
    </source>
</reference>
<evidence type="ECO:0000256" key="2">
    <source>
        <dbReference type="ARBA" id="ARBA00023002"/>
    </source>
</evidence>
<dbReference type="EMBL" id="BJYM01000034">
    <property type="protein sequence ID" value="GEN89907.1"/>
    <property type="molecule type" value="Genomic_DNA"/>
</dbReference>
<dbReference type="SUPFAM" id="SSF51735">
    <property type="entry name" value="NAD(P)-binding Rossmann-fold domains"/>
    <property type="match status" value="1"/>
</dbReference>
<dbReference type="PANTHER" id="PTHR42760">
    <property type="entry name" value="SHORT-CHAIN DEHYDROGENASES/REDUCTASES FAMILY MEMBER"/>
    <property type="match status" value="1"/>
</dbReference>
<dbReference type="OrthoDB" id="9803333at2"/>
<gene>
    <name evidence="3" type="ORF">OSO01_46460</name>
</gene>
<dbReference type="PRINTS" id="PR00080">
    <property type="entry name" value="SDRFAMILY"/>
</dbReference>
<proteinExistence type="inferred from homology"/>
<sequence length="258" mass="27327">MGIIEKFRLDGKKAFITGGAGGIGKAISKGLLEAGADVAIVDINLETAQAAAEELSSIGPKVIAVQADVTNEDAVNTMIETIVSEFGRIDIAFANAGITMNIPAEEMSFEDWNKVINLNLNAVFLTNRAAGRQMIKQGDGGSIINTGSMSGSIVNIPQPQSSYNASKAAVIHLSKSLAVEWADHNIRVNTISPGYIGTDLLYKNEKLKPLIAEWEAATPQKRLGKPEELQAIALFLASDVSSYATGSDFIVDGGYTLV</sequence>
<accession>A0A511ZR54</accession>
<dbReference type="GO" id="GO:0016616">
    <property type="term" value="F:oxidoreductase activity, acting on the CH-OH group of donors, NAD or NADP as acceptor"/>
    <property type="evidence" value="ECO:0007669"/>
    <property type="project" value="UniProtKB-ARBA"/>
</dbReference>
<dbReference type="GO" id="GO:0005975">
    <property type="term" value="P:carbohydrate metabolic process"/>
    <property type="evidence" value="ECO:0007669"/>
    <property type="project" value="UniProtKB-ARBA"/>
</dbReference>
<keyword evidence="2" id="KW-0560">Oxidoreductase</keyword>
<dbReference type="Pfam" id="PF13561">
    <property type="entry name" value="adh_short_C2"/>
    <property type="match status" value="1"/>
</dbReference>
<dbReference type="PANTHER" id="PTHR42760:SF115">
    <property type="entry name" value="3-OXOACYL-[ACYL-CARRIER-PROTEIN] REDUCTASE FABG"/>
    <property type="match status" value="1"/>
</dbReference>
<dbReference type="FunFam" id="3.40.50.720:FF:000240">
    <property type="entry name" value="SDR family oxidoreductase"/>
    <property type="match status" value="1"/>
</dbReference>
<dbReference type="Proteomes" id="UP000321558">
    <property type="component" value="Unassembled WGS sequence"/>
</dbReference>
<evidence type="ECO:0000313" key="3">
    <source>
        <dbReference type="EMBL" id="GEN89907.1"/>
    </source>
</evidence>
<protein>
    <submittedName>
        <fullName evidence="3">Short-chain dehydrogenase</fullName>
    </submittedName>
</protein>
<evidence type="ECO:0000313" key="4">
    <source>
        <dbReference type="Proteomes" id="UP000321558"/>
    </source>
</evidence>
<dbReference type="PROSITE" id="PS00061">
    <property type="entry name" value="ADH_SHORT"/>
    <property type="match status" value="1"/>
</dbReference>
<dbReference type="AlphaFoldDB" id="A0A511ZR54"/>
<dbReference type="RefSeq" id="WP_147212764.1">
    <property type="nucleotide sequence ID" value="NZ_BJYM01000034.1"/>
</dbReference>
<comment type="caution">
    <text evidence="3">The sequence shown here is derived from an EMBL/GenBank/DDBJ whole genome shotgun (WGS) entry which is preliminary data.</text>
</comment>
<dbReference type="NCBIfam" id="NF005559">
    <property type="entry name" value="PRK07231.1"/>
    <property type="match status" value="1"/>
</dbReference>
<dbReference type="PRINTS" id="PR00081">
    <property type="entry name" value="GDHRDH"/>
</dbReference>